<evidence type="ECO:0000313" key="1">
    <source>
        <dbReference type="EMBL" id="KAK0606582.1"/>
    </source>
</evidence>
<gene>
    <name evidence="1" type="ORF">LWI29_001047</name>
</gene>
<comment type="caution">
    <text evidence="1">The sequence shown here is derived from an EMBL/GenBank/DDBJ whole genome shotgun (WGS) entry which is preliminary data.</text>
</comment>
<evidence type="ECO:0000313" key="2">
    <source>
        <dbReference type="Proteomes" id="UP001168877"/>
    </source>
</evidence>
<organism evidence="1 2">
    <name type="scientific">Acer saccharum</name>
    <name type="common">Sugar maple</name>
    <dbReference type="NCBI Taxonomy" id="4024"/>
    <lineage>
        <taxon>Eukaryota</taxon>
        <taxon>Viridiplantae</taxon>
        <taxon>Streptophyta</taxon>
        <taxon>Embryophyta</taxon>
        <taxon>Tracheophyta</taxon>
        <taxon>Spermatophyta</taxon>
        <taxon>Magnoliopsida</taxon>
        <taxon>eudicotyledons</taxon>
        <taxon>Gunneridae</taxon>
        <taxon>Pentapetalae</taxon>
        <taxon>rosids</taxon>
        <taxon>malvids</taxon>
        <taxon>Sapindales</taxon>
        <taxon>Sapindaceae</taxon>
        <taxon>Hippocastanoideae</taxon>
        <taxon>Acereae</taxon>
        <taxon>Acer</taxon>
    </lineage>
</organism>
<dbReference type="AlphaFoldDB" id="A0AA39W7Y5"/>
<dbReference type="Proteomes" id="UP001168877">
    <property type="component" value="Unassembled WGS sequence"/>
</dbReference>
<name>A0AA39W7Y5_ACESA</name>
<protein>
    <submittedName>
        <fullName evidence="1">Uncharacterized protein</fullName>
    </submittedName>
</protein>
<reference evidence="1" key="1">
    <citation type="journal article" date="2022" name="Plant J.">
        <title>Strategies of tolerance reflected in two North American maple genomes.</title>
        <authorList>
            <person name="McEvoy S.L."/>
            <person name="Sezen U.U."/>
            <person name="Trouern-Trend A."/>
            <person name="McMahon S.M."/>
            <person name="Schaberg P.G."/>
            <person name="Yang J."/>
            <person name="Wegrzyn J.L."/>
            <person name="Swenson N.G."/>
        </authorList>
    </citation>
    <scope>NUCLEOTIDE SEQUENCE</scope>
    <source>
        <strain evidence="1">NS2018</strain>
    </source>
</reference>
<keyword evidence="2" id="KW-1185">Reference proteome</keyword>
<accession>A0AA39W7Y5</accession>
<reference evidence="1" key="2">
    <citation type="submission" date="2023-06" db="EMBL/GenBank/DDBJ databases">
        <authorList>
            <person name="Swenson N.G."/>
            <person name="Wegrzyn J.L."/>
            <person name="Mcevoy S.L."/>
        </authorList>
    </citation>
    <scope>NUCLEOTIDE SEQUENCE</scope>
    <source>
        <strain evidence="1">NS2018</strain>
        <tissue evidence="1">Leaf</tissue>
    </source>
</reference>
<proteinExistence type="predicted"/>
<dbReference type="EMBL" id="JAUESC010000001">
    <property type="protein sequence ID" value="KAK0606582.1"/>
    <property type="molecule type" value="Genomic_DNA"/>
</dbReference>
<sequence>MAEADIDMEMVDTDMAEAKVDMDADMFFSLWWTPRLKWTQRLTWTCYMFGRPWMDLGITNDSPATYRL</sequence>